<accession>A0A1C7H5I3</accession>
<evidence type="ECO:0000259" key="6">
    <source>
        <dbReference type="Pfam" id="PF17389"/>
    </source>
</evidence>
<dbReference type="GO" id="GO:0005975">
    <property type="term" value="P:carbohydrate metabolic process"/>
    <property type="evidence" value="ECO:0007669"/>
    <property type="project" value="InterPro"/>
</dbReference>
<dbReference type="Gene3D" id="2.60.420.10">
    <property type="entry name" value="Maltose phosphorylase, domain 3"/>
    <property type="match status" value="1"/>
</dbReference>
<dbReference type="InterPro" id="IPR013783">
    <property type="entry name" value="Ig-like_fold"/>
</dbReference>
<evidence type="ECO:0000256" key="2">
    <source>
        <dbReference type="ARBA" id="ARBA00012652"/>
    </source>
</evidence>
<keyword evidence="9" id="KW-1185">Reference proteome</keyword>
<dbReference type="Pfam" id="PF08531">
    <property type="entry name" value="Bac_rhamnosid_N"/>
    <property type="match status" value="1"/>
</dbReference>
<name>A0A1C7H5I3_9BACE</name>
<evidence type="ECO:0000256" key="3">
    <source>
        <dbReference type="ARBA" id="ARBA00022801"/>
    </source>
</evidence>
<feature type="domain" description="Alpha-L-rhamnosidase C-terminal" evidence="7">
    <location>
        <begin position="794"/>
        <end position="867"/>
    </location>
</feature>
<keyword evidence="3" id="KW-0378">Hydrolase</keyword>
<feature type="domain" description="Alpha-L-rhamnosidase concanavalin-like" evidence="4">
    <location>
        <begin position="342"/>
        <end position="439"/>
    </location>
</feature>
<dbReference type="InterPro" id="IPR008928">
    <property type="entry name" value="6-hairpin_glycosidase_sf"/>
</dbReference>
<dbReference type="Gene3D" id="2.60.120.260">
    <property type="entry name" value="Galactose-binding domain-like"/>
    <property type="match status" value="2"/>
</dbReference>
<dbReference type="PIRSF" id="PIRSF010631">
    <property type="entry name" value="A-rhamnsds"/>
    <property type="match status" value="1"/>
</dbReference>
<dbReference type="Proteomes" id="UP000092631">
    <property type="component" value="Chromosome"/>
</dbReference>
<dbReference type="RefSeq" id="WP_065540436.1">
    <property type="nucleotide sequence ID" value="NZ_CAPDLJ010000013.1"/>
</dbReference>
<dbReference type="InterPro" id="IPR016007">
    <property type="entry name" value="Alpha_rhamnosid"/>
</dbReference>
<evidence type="ECO:0000313" key="9">
    <source>
        <dbReference type="Proteomes" id="UP000092631"/>
    </source>
</evidence>
<dbReference type="GeneID" id="82188182"/>
<dbReference type="AlphaFoldDB" id="A0A1C7H5I3"/>
<dbReference type="Gene3D" id="1.50.10.10">
    <property type="match status" value="1"/>
</dbReference>
<dbReference type="Pfam" id="PF17390">
    <property type="entry name" value="Bac_rhamnosid_C"/>
    <property type="match status" value="1"/>
</dbReference>
<dbReference type="KEGG" id="bcae:A4V03_13620"/>
<dbReference type="InterPro" id="IPR035396">
    <property type="entry name" value="Bac_rhamnosid6H"/>
</dbReference>
<gene>
    <name evidence="8" type="ORF">A4V03_13620</name>
</gene>
<feature type="domain" description="Bacterial alpha-L-rhamnosidase N-terminal" evidence="5">
    <location>
        <begin position="160"/>
        <end position="331"/>
    </location>
</feature>
<dbReference type="Pfam" id="PF05592">
    <property type="entry name" value="Bac_rhamnosid"/>
    <property type="match status" value="1"/>
</dbReference>
<dbReference type="Gene3D" id="2.60.40.10">
    <property type="entry name" value="Immunoglobulins"/>
    <property type="match status" value="1"/>
</dbReference>
<evidence type="ECO:0000259" key="7">
    <source>
        <dbReference type="Pfam" id="PF17390"/>
    </source>
</evidence>
<feature type="domain" description="Alpha-L-rhamnosidase six-hairpin glycosidase" evidence="6">
    <location>
        <begin position="445"/>
        <end position="792"/>
    </location>
</feature>
<dbReference type="InterPro" id="IPR035398">
    <property type="entry name" value="Bac_rhamnosid_C"/>
</dbReference>
<dbReference type="GO" id="GO:0030596">
    <property type="term" value="F:alpha-L-rhamnosidase activity"/>
    <property type="evidence" value="ECO:0007669"/>
    <property type="project" value="UniProtKB-EC"/>
</dbReference>
<dbReference type="EMBL" id="CP015401">
    <property type="protein sequence ID" value="ANU59845.1"/>
    <property type="molecule type" value="Genomic_DNA"/>
</dbReference>
<dbReference type="InterPro" id="IPR013737">
    <property type="entry name" value="Bac_rhamnosid_N"/>
</dbReference>
<reference evidence="9" key="1">
    <citation type="submission" date="2016-04" db="EMBL/GenBank/DDBJ databases">
        <title>Complete Genome Sequences of Twelve Strains of a Stable Defined Moderately Diverse Mouse Microbiota 2 (sDMDMm2).</title>
        <authorList>
            <person name="Uchimura Y."/>
            <person name="Wyss M."/>
            <person name="Brugiroux S."/>
            <person name="Limenitakis J.P."/>
            <person name="Stecher B."/>
            <person name="McCoy K.D."/>
            <person name="Macpherson A.J."/>
        </authorList>
    </citation>
    <scope>NUCLEOTIDE SEQUENCE [LARGE SCALE GENOMIC DNA]</scope>
    <source>
        <strain evidence="9">I48</strain>
    </source>
</reference>
<evidence type="ECO:0000256" key="1">
    <source>
        <dbReference type="ARBA" id="ARBA00001445"/>
    </source>
</evidence>
<dbReference type="EC" id="3.2.1.40" evidence="2"/>
<evidence type="ECO:0000313" key="8">
    <source>
        <dbReference type="EMBL" id="ANU59845.1"/>
    </source>
</evidence>
<dbReference type="Pfam" id="PF17389">
    <property type="entry name" value="Bac_rhamnosid6H"/>
    <property type="match status" value="1"/>
</dbReference>
<dbReference type="PANTHER" id="PTHR33307">
    <property type="entry name" value="ALPHA-RHAMNOSIDASE (EUROFUNG)"/>
    <property type="match status" value="1"/>
</dbReference>
<dbReference type="SUPFAM" id="SSF48208">
    <property type="entry name" value="Six-hairpin glycosidases"/>
    <property type="match status" value="1"/>
</dbReference>
<evidence type="ECO:0000259" key="5">
    <source>
        <dbReference type="Pfam" id="PF08531"/>
    </source>
</evidence>
<dbReference type="SUPFAM" id="SSF49265">
    <property type="entry name" value="Fibronectin type III"/>
    <property type="match status" value="1"/>
</dbReference>
<dbReference type="Pfam" id="PF25788">
    <property type="entry name" value="Ig_Rha78A_N"/>
    <property type="match status" value="1"/>
</dbReference>
<sequence length="896" mass="101379">MKKHTLTFILLSILFVFTAKGKVIELKVNRFSSPSGIVDQHPMLSWKISSTERNVMQTAYEIEVRKGSEIVWKTGKVLSDISIGIPYKGKTLESGTRYTWRVRIWDNKGKKSAWSNPAGSWSTGLMSIAEWQAKWIEPESTDRTIDKPSPVMRKPFKINKPIASAIAYVTSHGMNEAYLNGEKIGEYHYAPGWTSYAKRLQYYTFDVTRLVKLGDNTFGLMLGNGWMLSPMIWRYVQLYQNTAKSVGALAQIVITYKDGSKEVIGTDESWKWSTAEIRESTIYDGETIDANKIQKGWNNTDFDDSGWKSVRVANYDNSNLVSCENEPVITHQLIKPVKQFITPKGEKVIDFGQNLVGRERMTIKGKKGQQITIKHAEVLDENGNFYTVNLRRAKATSRYICSGETDTFEPRFTFYGFRYIQVEGIEEELNLDDIVAVVTYSGMEDNGNFTCSNEAVNQLQSNIQWGLRGNFLDVPTDCPQRDERLGWTGDAQVFFRTATFNARVENFFIKWMKDLAADQYKDGRVPDVIPDALRLTEGEASGRTGWADACTIIPWNHYTIYGDKRILENQYSSMKAWVDCMLRQSQDYLWTSGWHYGDWLAFIIPNDTDGRSSVTSKRLIQQCFFAHSAEIVAMSAAVLGNDADAKKYAEISQKVKAAFCDAYMTQKGNLISDTQTAYTLALHFNILPADIRPIAAKRLAELVEDYGHITTGFLGTPYICGVLTQYGRSDLAYKLLLRKDYPGWLYPVTMGATTIWERWNSMMPDRTIPDNGMNSFNHYSYGAIGDWLYRDVAGIQETSPAFKTIRIKPHLGGGFSHVSASENTPYGKVSCSWKDTTDYLTMNVTIPANTTAEIYVPTQSAEKVVMDNQKIKVDAMKDGYAIIKVGSGNYQFTSKK</sequence>
<protein>
    <recommendedName>
        <fullName evidence="2">alpha-L-rhamnosidase</fullName>
        <ecNumber evidence="2">3.2.1.40</ecNumber>
    </recommendedName>
</protein>
<comment type="catalytic activity">
    <reaction evidence="1">
        <text>Hydrolysis of terminal non-reducing alpha-L-rhamnose residues in alpha-L-rhamnosides.</text>
        <dbReference type="EC" id="3.2.1.40"/>
    </reaction>
</comment>
<dbReference type="InterPro" id="IPR012341">
    <property type="entry name" value="6hp_glycosidase-like_sf"/>
</dbReference>
<organism evidence="8 9">
    <name type="scientific">Bacteroides caecimuris</name>
    <dbReference type="NCBI Taxonomy" id="1796613"/>
    <lineage>
        <taxon>Bacteria</taxon>
        <taxon>Pseudomonadati</taxon>
        <taxon>Bacteroidota</taxon>
        <taxon>Bacteroidia</taxon>
        <taxon>Bacteroidales</taxon>
        <taxon>Bacteroidaceae</taxon>
        <taxon>Bacteroides</taxon>
    </lineage>
</organism>
<dbReference type="InterPro" id="IPR036116">
    <property type="entry name" value="FN3_sf"/>
</dbReference>
<evidence type="ECO:0000259" key="4">
    <source>
        <dbReference type="Pfam" id="PF05592"/>
    </source>
</evidence>
<proteinExistence type="predicted"/>
<dbReference type="PANTHER" id="PTHR33307:SF6">
    <property type="entry name" value="ALPHA-RHAMNOSIDASE (EUROFUNG)-RELATED"/>
    <property type="match status" value="1"/>
</dbReference>
<dbReference type="InterPro" id="IPR008902">
    <property type="entry name" value="Rhamnosid_concanavalin"/>
</dbReference>
<dbReference type="OrthoDB" id="9766741at2"/>